<organism evidence="3 4">
    <name type="scientific">Deinococcus seoulensis</name>
    <dbReference type="NCBI Taxonomy" id="1837379"/>
    <lineage>
        <taxon>Bacteria</taxon>
        <taxon>Thermotogati</taxon>
        <taxon>Deinococcota</taxon>
        <taxon>Deinococci</taxon>
        <taxon>Deinococcales</taxon>
        <taxon>Deinococcaceae</taxon>
        <taxon>Deinococcus</taxon>
    </lineage>
</organism>
<dbReference type="Pfam" id="PF01494">
    <property type="entry name" value="FAD_binding_3"/>
    <property type="match status" value="1"/>
</dbReference>
<accession>A0ABQ2RQR4</accession>
<gene>
    <name evidence="3" type="ORF">GCM10008959_20340</name>
</gene>
<dbReference type="InterPro" id="IPR036188">
    <property type="entry name" value="FAD/NAD-bd_sf"/>
</dbReference>
<dbReference type="Proteomes" id="UP000634308">
    <property type="component" value="Unassembled WGS sequence"/>
</dbReference>
<dbReference type="EMBL" id="BMQM01000012">
    <property type="protein sequence ID" value="GGR58581.1"/>
    <property type="molecule type" value="Genomic_DNA"/>
</dbReference>
<evidence type="ECO:0000313" key="4">
    <source>
        <dbReference type="Proteomes" id="UP000634308"/>
    </source>
</evidence>
<evidence type="ECO:0000256" key="1">
    <source>
        <dbReference type="ARBA" id="ARBA00023002"/>
    </source>
</evidence>
<dbReference type="SUPFAM" id="SSF51905">
    <property type="entry name" value="FAD/NAD(P)-binding domain"/>
    <property type="match status" value="1"/>
</dbReference>
<dbReference type="Gene3D" id="3.30.70.2450">
    <property type="match status" value="1"/>
</dbReference>
<proteinExistence type="predicted"/>
<keyword evidence="1" id="KW-0560">Oxidoreductase</keyword>
<protein>
    <submittedName>
        <fullName evidence="3">Oxidoreductase</fullName>
    </submittedName>
</protein>
<dbReference type="Gene3D" id="3.50.50.60">
    <property type="entry name" value="FAD/NAD(P)-binding domain"/>
    <property type="match status" value="1"/>
</dbReference>
<evidence type="ECO:0000259" key="2">
    <source>
        <dbReference type="Pfam" id="PF01494"/>
    </source>
</evidence>
<keyword evidence="4" id="KW-1185">Reference proteome</keyword>
<sequence>MPERPGPRTAPASCEVAVLGGGPVGLYLGLLLARAGVDVRVLERRVSVSTHSRAVGLHPPALEAFDELGADRDGVRLGQRLAGAGVRIRRGVVRGPSGVLGELGFAGTSDSHPYVLSLPQQQTETLLESALHAQAPGVLRRGVTVQAVRDAGPHAELTVEEEGRTGTLRAAFVVAADGRRSLGRTDAGIPFPGRTYPNTYLMGDFPDTTAYGADAVITLSAGGVTESFPLPGGRRRWVTQTPHLTPGAAPADLSALLRARTGLHVPPDGCSMLSAFQVRRHLAPTFRAGRILLAGDAAHEVSPIGGQGMNLGWLDARDLAPRLSAALAGNSGPLHAYGPARRASAARAARQAEANMWLGRPLSGPEGPWRETLMRALLGSPARTLLARAFTMRGL</sequence>
<dbReference type="RefSeq" id="WP_189064878.1">
    <property type="nucleotide sequence ID" value="NZ_BMQM01000012.1"/>
</dbReference>
<dbReference type="PRINTS" id="PR00420">
    <property type="entry name" value="RNGMNOXGNASE"/>
</dbReference>
<name>A0ABQ2RQR4_9DEIO</name>
<dbReference type="PANTHER" id="PTHR43476">
    <property type="entry name" value="3-(3-HYDROXY-PHENYL)PROPIONATE/3-HYDROXYCINNAMIC ACID HYDROXYLASE"/>
    <property type="match status" value="1"/>
</dbReference>
<dbReference type="InterPro" id="IPR002938">
    <property type="entry name" value="FAD-bd"/>
</dbReference>
<comment type="caution">
    <text evidence="3">The sequence shown here is derived from an EMBL/GenBank/DDBJ whole genome shotgun (WGS) entry which is preliminary data.</text>
</comment>
<reference evidence="4" key="1">
    <citation type="journal article" date="2019" name="Int. J. Syst. Evol. Microbiol.">
        <title>The Global Catalogue of Microorganisms (GCM) 10K type strain sequencing project: providing services to taxonomists for standard genome sequencing and annotation.</title>
        <authorList>
            <consortium name="The Broad Institute Genomics Platform"/>
            <consortium name="The Broad Institute Genome Sequencing Center for Infectious Disease"/>
            <person name="Wu L."/>
            <person name="Ma J."/>
        </authorList>
    </citation>
    <scope>NUCLEOTIDE SEQUENCE [LARGE SCALE GENOMIC DNA]</scope>
    <source>
        <strain evidence="4">JCM 31404</strain>
    </source>
</reference>
<dbReference type="PANTHER" id="PTHR43476:SF3">
    <property type="entry name" value="FAD-BINDING MONOOXYGENASE"/>
    <property type="match status" value="1"/>
</dbReference>
<evidence type="ECO:0000313" key="3">
    <source>
        <dbReference type="EMBL" id="GGR58581.1"/>
    </source>
</evidence>
<dbReference type="InterPro" id="IPR050631">
    <property type="entry name" value="PheA/TfdB_FAD_monoxygenase"/>
</dbReference>
<feature type="domain" description="FAD-binding" evidence="2">
    <location>
        <begin position="14"/>
        <end position="351"/>
    </location>
</feature>